<keyword evidence="2" id="KW-0808">Transferase</keyword>
<proteinExistence type="predicted"/>
<evidence type="ECO:0000259" key="1">
    <source>
        <dbReference type="Pfam" id="PF00534"/>
    </source>
</evidence>
<protein>
    <submittedName>
        <fullName evidence="2">Glycosyltransferase involved in cell wall bisynthesis</fullName>
    </submittedName>
</protein>
<accession>A0A286A9M7</accession>
<name>A0A286A9M7_9SPHI</name>
<dbReference type="InterPro" id="IPR001296">
    <property type="entry name" value="Glyco_trans_1"/>
</dbReference>
<evidence type="ECO:0000313" key="2">
    <source>
        <dbReference type="EMBL" id="SOD18620.1"/>
    </source>
</evidence>
<gene>
    <name evidence="2" type="ORF">SAMN06297358_3100</name>
</gene>
<evidence type="ECO:0000313" key="3">
    <source>
        <dbReference type="Proteomes" id="UP000219281"/>
    </source>
</evidence>
<dbReference type="AlphaFoldDB" id="A0A286A9M7"/>
<dbReference type="RefSeq" id="WP_097132909.1">
    <property type="nucleotide sequence ID" value="NZ_OCMT01000003.1"/>
</dbReference>
<dbReference type="GO" id="GO:0016757">
    <property type="term" value="F:glycosyltransferase activity"/>
    <property type="evidence" value="ECO:0007669"/>
    <property type="project" value="InterPro"/>
</dbReference>
<dbReference type="Gene3D" id="3.40.50.2000">
    <property type="entry name" value="Glycogen Phosphorylase B"/>
    <property type="match status" value="2"/>
</dbReference>
<keyword evidence="3" id="KW-1185">Reference proteome</keyword>
<dbReference type="SUPFAM" id="SSF53756">
    <property type="entry name" value="UDP-Glycosyltransferase/glycogen phosphorylase"/>
    <property type="match status" value="1"/>
</dbReference>
<dbReference type="PANTHER" id="PTHR12526">
    <property type="entry name" value="GLYCOSYLTRANSFERASE"/>
    <property type="match status" value="1"/>
</dbReference>
<dbReference type="OrthoDB" id="9787111at2"/>
<dbReference type="Pfam" id="PF00534">
    <property type="entry name" value="Glycos_transf_1"/>
    <property type="match status" value="1"/>
</dbReference>
<reference evidence="3" key="1">
    <citation type="submission" date="2017-09" db="EMBL/GenBank/DDBJ databases">
        <authorList>
            <person name="Varghese N."/>
            <person name="Submissions S."/>
        </authorList>
    </citation>
    <scope>NUCLEOTIDE SEQUENCE [LARGE SCALE GENOMIC DNA]</scope>
    <source>
        <strain evidence="3">CGMCC 1.12803</strain>
    </source>
</reference>
<dbReference type="Proteomes" id="UP000219281">
    <property type="component" value="Unassembled WGS sequence"/>
</dbReference>
<dbReference type="PANTHER" id="PTHR12526:SF638">
    <property type="entry name" value="SPORE COAT PROTEIN SA"/>
    <property type="match status" value="1"/>
</dbReference>
<dbReference type="EMBL" id="OCMT01000003">
    <property type="protein sequence ID" value="SOD18620.1"/>
    <property type="molecule type" value="Genomic_DNA"/>
</dbReference>
<sequence>MKTLLITDYFYPNTAGGTEKYIYLLAKFLPQNYKVSILSISETASSAIYEDLEIFYIKPNSDHRRDTIRGIFPPNNLVEFEKFIDIQKPDIVHFHTLTTNFNTYHFEICFKKGIATYFSSHIPGHICLRGDLMFHGKTACDGKVSILKCGLCIAKNSEVNPIKLSARFLFNIFSAISPVKLRKKLFKEIESNTTKIITVSEWQKEFLTKNGINSNHIRICRQTAQSSEIRKENSTTTRLGYLGRIDPIKGLHLLINAISKLNETHKISLHIAAVYPPPQFTSYFEILKKDSEQIGSCTWQFNLKESEMKSFFANIDYLIVPSLCFETGPFVIYESLSYKTPVIATNLGGQRELITNGKNGYLFEPSEESLLTLLEKIVNEPTLKLPSDEVYSNDHIAFKMQEIYQE</sequence>
<feature type="domain" description="Glycosyl transferase family 1" evidence="1">
    <location>
        <begin position="228"/>
        <end position="381"/>
    </location>
</feature>
<organism evidence="2 3">
    <name type="scientific">Pedobacter xixiisoli</name>
    <dbReference type="NCBI Taxonomy" id="1476464"/>
    <lineage>
        <taxon>Bacteria</taxon>
        <taxon>Pseudomonadati</taxon>
        <taxon>Bacteroidota</taxon>
        <taxon>Sphingobacteriia</taxon>
        <taxon>Sphingobacteriales</taxon>
        <taxon>Sphingobacteriaceae</taxon>
        <taxon>Pedobacter</taxon>
    </lineage>
</organism>